<dbReference type="Gene3D" id="1.10.8.60">
    <property type="match status" value="1"/>
</dbReference>
<dbReference type="AlphaFoldDB" id="A0A517SNT0"/>
<dbReference type="PROSITE" id="PS50045">
    <property type="entry name" value="SIGMA54_INTERACT_4"/>
    <property type="match status" value="1"/>
</dbReference>
<dbReference type="PANTHER" id="PTHR32071">
    <property type="entry name" value="TRANSCRIPTIONAL REGULATORY PROTEIN"/>
    <property type="match status" value="1"/>
</dbReference>
<evidence type="ECO:0000256" key="1">
    <source>
        <dbReference type="ARBA" id="ARBA00022741"/>
    </source>
</evidence>
<evidence type="ECO:0000313" key="7">
    <source>
        <dbReference type="EMBL" id="QDT57787.1"/>
    </source>
</evidence>
<keyword evidence="3" id="KW-0805">Transcription regulation</keyword>
<feature type="domain" description="PAS" evidence="6">
    <location>
        <begin position="10"/>
        <end position="66"/>
    </location>
</feature>
<sequence>MVQPSFQSSKYRVLQRLIDRSATPIWAIDHTGKLVFVSAGLATQLQLDSESLIGRLAVVSGKSPADPLDALVASLAAPVGIEQTRQAWLQVQPANRQRSGKTTIETLFLYLDQAAVSDAGFGASGLAELSSTGHSATGQPDGDVPPVGFPAPAAFWESHRPFVLAIGGFSAAPLPGLDVTLARQLRQQLDAWNQLHHALSNQLCLGRSRSAQRLRRQIEWAVSRRADLLISAQAGCLEESIARDIQVQSTTDEPFVTIDGPLMDAELLDASLTPALHHLLDDPQHLATVLVRGLDETPLEAQAQLWEHLRQSGDRLRLIALTSPDPKMAASEDPALVNDSALNTFDSGTGSTDAIGVLPKIADRFCGPTIVIQPLQERVEDLPLIATAILQQLRVGGECDLDRFSQAAMDAMVLYPWPNNFVELKQAIQHAASKASAASRKSAAVRSIQPDHFPLAIRSYRPSGHPSPEVLKMDLDHEVARFEAALILKTLEQSDGNRAEAARRLSISRARLLRKLETIEQTPALQASDWYQGLTFDGEQSRD</sequence>
<dbReference type="PANTHER" id="PTHR32071:SF57">
    <property type="entry name" value="C4-DICARBOXYLATE TRANSPORT TRANSCRIPTIONAL REGULATORY PROTEIN DCTD"/>
    <property type="match status" value="1"/>
</dbReference>
<keyword evidence="2" id="KW-0067">ATP-binding</keyword>
<keyword evidence="8" id="KW-1185">Reference proteome</keyword>
<keyword evidence="4" id="KW-0804">Transcription</keyword>
<dbReference type="InterPro" id="IPR058031">
    <property type="entry name" value="AAA_lid_NorR"/>
</dbReference>
<evidence type="ECO:0000256" key="4">
    <source>
        <dbReference type="ARBA" id="ARBA00023163"/>
    </source>
</evidence>
<dbReference type="InterPro" id="IPR002078">
    <property type="entry name" value="Sigma_54_int"/>
</dbReference>
<dbReference type="InterPro" id="IPR027417">
    <property type="entry name" value="P-loop_NTPase"/>
</dbReference>
<evidence type="ECO:0000256" key="3">
    <source>
        <dbReference type="ARBA" id="ARBA00023015"/>
    </source>
</evidence>
<dbReference type="Gene3D" id="3.40.50.300">
    <property type="entry name" value="P-loop containing nucleotide triphosphate hydrolases"/>
    <property type="match status" value="1"/>
</dbReference>
<dbReference type="InterPro" id="IPR009057">
    <property type="entry name" value="Homeodomain-like_sf"/>
</dbReference>
<dbReference type="Proteomes" id="UP000315003">
    <property type="component" value="Chromosome"/>
</dbReference>
<evidence type="ECO:0000259" key="5">
    <source>
        <dbReference type="PROSITE" id="PS50045"/>
    </source>
</evidence>
<dbReference type="EMBL" id="CP036272">
    <property type="protein sequence ID" value="QDT57787.1"/>
    <property type="molecule type" value="Genomic_DNA"/>
</dbReference>
<keyword evidence="1" id="KW-0547">Nucleotide-binding</keyword>
<evidence type="ECO:0000259" key="6">
    <source>
        <dbReference type="PROSITE" id="PS50112"/>
    </source>
</evidence>
<evidence type="ECO:0000313" key="8">
    <source>
        <dbReference type="Proteomes" id="UP000315003"/>
    </source>
</evidence>
<dbReference type="InterPro" id="IPR000014">
    <property type="entry name" value="PAS"/>
</dbReference>
<proteinExistence type="predicted"/>
<reference evidence="7 8" key="1">
    <citation type="submission" date="2019-02" db="EMBL/GenBank/DDBJ databases">
        <title>Deep-cultivation of Planctomycetes and their phenomic and genomic characterization uncovers novel biology.</title>
        <authorList>
            <person name="Wiegand S."/>
            <person name="Jogler M."/>
            <person name="Boedeker C."/>
            <person name="Pinto D."/>
            <person name="Vollmers J."/>
            <person name="Rivas-Marin E."/>
            <person name="Kohn T."/>
            <person name="Peeters S.H."/>
            <person name="Heuer A."/>
            <person name="Rast P."/>
            <person name="Oberbeckmann S."/>
            <person name="Bunk B."/>
            <person name="Jeske O."/>
            <person name="Meyerdierks A."/>
            <person name="Storesund J.E."/>
            <person name="Kallscheuer N."/>
            <person name="Luecker S."/>
            <person name="Lage O.M."/>
            <person name="Pohl T."/>
            <person name="Merkel B.J."/>
            <person name="Hornburger P."/>
            <person name="Mueller R.-W."/>
            <person name="Bruemmer F."/>
            <person name="Labrenz M."/>
            <person name="Spormann A.M."/>
            <person name="Op den Camp H."/>
            <person name="Overmann J."/>
            <person name="Amann R."/>
            <person name="Jetten M.S.M."/>
            <person name="Mascher T."/>
            <person name="Medema M.H."/>
            <person name="Devos D.P."/>
            <person name="Kaster A.-K."/>
            <person name="Ovreas L."/>
            <person name="Rohde M."/>
            <person name="Galperin M.Y."/>
            <person name="Jogler C."/>
        </authorList>
    </citation>
    <scope>NUCLEOTIDE SEQUENCE [LARGE SCALE GENOMIC DNA]</scope>
    <source>
        <strain evidence="7 8">SV_7m_r</strain>
    </source>
</reference>
<gene>
    <name evidence="7" type="primary">zraR_1</name>
    <name evidence="7" type="ORF">SV7mr_02720</name>
</gene>
<dbReference type="InterPro" id="IPR002197">
    <property type="entry name" value="HTH_Fis"/>
</dbReference>
<evidence type="ECO:0000256" key="2">
    <source>
        <dbReference type="ARBA" id="ARBA00022840"/>
    </source>
</evidence>
<accession>A0A517SNT0</accession>
<organism evidence="7 8">
    <name type="scientific">Stieleria bergensis</name>
    <dbReference type="NCBI Taxonomy" id="2528025"/>
    <lineage>
        <taxon>Bacteria</taxon>
        <taxon>Pseudomonadati</taxon>
        <taxon>Planctomycetota</taxon>
        <taxon>Planctomycetia</taxon>
        <taxon>Pirellulales</taxon>
        <taxon>Pirellulaceae</taxon>
        <taxon>Stieleria</taxon>
    </lineage>
</organism>
<dbReference type="GO" id="GO:0006355">
    <property type="term" value="P:regulation of DNA-templated transcription"/>
    <property type="evidence" value="ECO:0007669"/>
    <property type="project" value="InterPro"/>
</dbReference>
<dbReference type="RefSeq" id="WP_145268481.1">
    <property type="nucleotide sequence ID" value="NZ_CP036272.1"/>
</dbReference>
<dbReference type="GO" id="GO:0005524">
    <property type="term" value="F:ATP binding"/>
    <property type="evidence" value="ECO:0007669"/>
    <property type="project" value="UniProtKB-KW"/>
</dbReference>
<dbReference type="PRINTS" id="PR01590">
    <property type="entry name" value="HTHFIS"/>
</dbReference>
<dbReference type="OrthoDB" id="231230at2"/>
<dbReference type="Pfam" id="PF02954">
    <property type="entry name" value="HTH_8"/>
    <property type="match status" value="1"/>
</dbReference>
<dbReference type="Pfam" id="PF25601">
    <property type="entry name" value="AAA_lid_14"/>
    <property type="match status" value="1"/>
</dbReference>
<dbReference type="GO" id="GO:0043565">
    <property type="term" value="F:sequence-specific DNA binding"/>
    <property type="evidence" value="ECO:0007669"/>
    <property type="project" value="InterPro"/>
</dbReference>
<name>A0A517SNT0_9BACT</name>
<dbReference type="Gene3D" id="1.10.10.60">
    <property type="entry name" value="Homeodomain-like"/>
    <property type="match status" value="1"/>
</dbReference>
<protein>
    <submittedName>
        <fullName evidence="7">Transcriptional regulatory protein ZraR</fullName>
    </submittedName>
</protein>
<dbReference type="PROSITE" id="PS50112">
    <property type="entry name" value="PAS"/>
    <property type="match status" value="1"/>
</dbReference>
<dbReference type="SUPFAM" id="SSF46689">
    <property type="entry name" value="Homeodomain-like"/>
    <property type="match status" value="1"/>
</dbReference>
<feature type="domain" description="Sigma-54 factor interaction" evidence="5">
    <location>
        <begin position="204"/>
        <end position="433"/>
    </location>
</feature>
<dbReference type="SUPFAM" id="SSF52540">
    <property type="entry name" value="P-loop containing nucleoside triphosphate hydrolases"/>
    <property type="match status" value="1"/>
</dbReference>